<dbReference type="CDD" id="cd00586">
    <property type="entry name" value="4HBT"/>
    <property type="match status" value="1"/>
</dbReference>
<evidence type="ECO:0000313" key="3">
    <source>
        <dbReference type="EMBL" id="MBD8503568.1"/>
    </source>
</evidence>
<dbReference type="NCBIfam" id="TIGR00051">
    <property type="entry name" value="YbgC/FadM family acyl-CoA thioesterase"/>
    <property type="match status" value="1"/>
</dbReference>
<evidence type="ECO:0000313" key="4">
    <source>
        <dbReference type="Proteomes" id="UP000603602"/>
    </source>
</evidence>
<dbReference type="InterPro" id="IPR029069">
    <property type="entry name" value="HotDog_dom_sf"/>
</dbReference>
<dbReference type="NCBIfam" id="TIGR02799">
    <property type="entry name" value="thio_ybgC"/>
    <property type="match status" value="1"/>
</dbReference>
<comment type="similarity">
    <text evidence="1">Belongs to the 4-hydroxybenzoyl-CoA thioesterase family.</text>
</comment>
<evidence type="ECO:0000256" key="1">
    <source>
        <dbReference type="ARBA" id="ARBA00005953"/>
    </source>
</evidence>
<dbReference type="Gene3D" id="3.10.129.10">
    <property type="entry name" value="Hotdog Thioesterase"/>
    <property type="match status" value="1"/>
</dbReference>
<dbReference type="Pfam" id="PF13279">
    <property type="entry name" value="4HBT_2"/>
    <property type="match status" value="1"/>
</dbReference>
<dbReference type="SUPFAM" id="SSF54637">
    <property type="entry name" value="Thioesterase/thiol ester dehydrase-isomerase"/>
    <property type="match status" value="1"/>
</dbReference>
<organism evidence="3 4">
    <name type="scientific">Thauera sedimentorum</name>
    <dbReference type="NCBI Taxonomy" id="2767595"/>
    <lineage>
        <taxon>Bacteria</taxon>
        <taxon>Pseudomonadati</taxon>
        <taxon>Pseudomonadota</taxon>
        <taxon>Betaproteobacteria</taxon>
        <taxon>Rhodocyclales</taxon>
        <taxon>Zoogloeaceae</taxon>
        <taxon>Thauera</taxon>
    </lineage>
</organism>
<protein>
    <submittedName>
        <fullName evidence="3">Tol-pal system-associated acyl-CoA thioesterase</fullName>
    </submittedName>
</protein>
<accession>A0ABR9BB39</accession>
<dbReference type="Proteomes" id="UP000603602">
    <property type="component" value="Unassembled WGS sequence"/>
</dbReference>
<dbReference type="PANTHER" id="PTHR31793:SF37">
    <property type="entry name" value="ACYL-COA THIOESTER HYDROLASE YBGC"/>
    <property type="match status" value="1"/>
</dbReference>
<comment type="caution">
    <text evidence="3">The sequence shown here is derived from an EMBL/GenBank/DDBJ whole genome shotgun (WGS) entry which is preliminary data.</text>
</comment>
<keyword evidence="4" id="KW-1185">Reference proteome</keyword>
<dbReference type="InterPro" id="IPR006684">
    <property type="entry name" value="YbgC/YbaW"/>
</dbReference>
<name>A0ABR9BB39_9RHOO</name>
<keyword evidence="2" id="KW-0378">Hydrolase</keyword>
<dbReference type="InterPro" id="IPR050563">
    <property type="entry name" value="4-hydroxybenzoyl-CoA_TE"/>
</dbReference>
<dbReference type="InterPro" id="IPR014166">
    <property type="entry name" value="Tol-Pal_acyl-CoA_thioesterase"/>
</dbReference>
<dbReference type="RefSeq" id="WP_187718395.1">
    <property type="nucleotide sequence ID" value="NZ_JACTAH010000002.1"/>
</dbReference>
<sequence>MPEQADRKTFAWPVRVYYEDTDAAGVVYYANYLRFCERARTEWLREAGFGQQRMIDERGLGFVVRSFSADYRRPALLDDALQVVSHIDKLGRASIDFVQRVMRGDELLFDARVAIACVDLAHRKPAALPDDVRAQLSRFVSA</sequence>
<evidence type="ECO:0000256" key="2">
    <source>
        <dbReference type="ARBA" id="ARBA00022801"/>
    </source>
</evidence>
<dbReference type="PANTHER" id="PTHR31793">
    <property type="entry name" value="4-HYDROXYBENZOYL-COA THIOESTERASE FAMILY MEMBER"/>
    <property type="match status" value="1"/>
</dbReference>
<dbReference type="EMBL" id="JACYTO010000002">
    <property type="protein sequence ID" value="MBD8503568.1"/>
    <property type="molecule type" value="Genomic_DNA"/>
</dbReference>
<dbReference type="PIRSF" id="PIRSF003230">
    <property type="entry name" value="YbgC"/>
    <property type="match status" value="1"/>
</dbReference>
<reference evidence="4" key="1">
    <citation type="submission" date="2023-07" db="EMBL/GenBank/DDBJ databases">
        <title>Thauera sp. CAU 1555 isolated from sand of Yaerae Beach.</title>
        <authorList>
            <person name="Kim W."/>
        </authorList>
    </citation>
    <scope>NUCLEOTIDE SEQUENCE [LARGE SCALE GENOMIC DNA]</scope>
    <source>
        <strain evidence="4">CAU 1555</strain>
    </source>
</reference>
<gene>
    <name evidence="3" type="primary">ybgC</name>
    <name evidence="3" type="ORF">IFO67_11790</name>
</gene>
<proteinExistence type="inferred from homology"/>